<proteinExistence type="predicted"/>
<protein>
    <submittedName>
        <fullName evidence="1">Uncharacterized protein</fullName>
    </submittedName>
</protein>
<sequence length="496" mass="57090">MSLSASSSQPYWPPIQQVLSVDLLHAILQDKVTIAVSTFESYLFHCCGIKLTVEKLNALFECQESEIENALSVGLKKHGIAVVEQKRIFYLDTCDRLLPITAYPVEDTFNIILSIIRETPGILMSAFFKKYKSITKELTVETLNSLFRCDFKCVEEALRYGLREFVLFSGTNKFSVRITYLKYPELNFATKKRMFYQRVKDEMLALLKKKECLFDNEMGMSIFQSHGIMLDLPTLCDIYGSHESLYNVYVTAFEGFAYIAQATTGRYPTYLFESIGKPSILSLRRASKLKPFVLLHDGYAGYTKPMSWTPTLDAFISWHSTKRETEREAADFIRTSFNLDWSDVRLVFFCFASLGFMRNKTTLPWRVEQLKKLVQTINEKTANRCELHLSTIPIHPDPEKNHPESVQINELLVKLADEIPNLQIFDVNEQDIKHSENWKSNAKLPVLKSRVTQRIISEFMLKKRDKIIPEKIDMSGLAKSLVEKDPDLAELPITSQ</sequence>
<organism evidence="1 2">
    <name type="scientific">Steinernema hermaphroditum</name>
    <dbReference type="NCBI Taxonomy" id="289476"/>
    <lineage>
        <taxon>Eukaryota</taxon>
        <taxon>Metazoa</taxon>
        <taxon>Ecdysozoa</taxon>
        <taxon>Nematoda</taxon>
        <taxon>Chromadorea</taxon>
        <taxon>Rhabditida</taxon>
        <taxon>Tylenchina</taxon>
        <taxon>Panagrolaimomorpha</taxon>
        <taxon>Strongyloidoidea</taxon>
        <taxon>Steinernematidae</taxon>
        <taxon>Steinernema</taxon>
    </lineage>
</organism>
<name>A0AA39INE5_9BILA</name>
<dbReference type="Proteomes" id="UP001175271">
    <property type="component" value="Unassembled WGS sequence"/>
</dbReference>
<dbReference type="AlphaFoldDB" id="A0AA39INE5"/>
<evidence type="ECO:0000313" key="1">
    <source>
        <dbReference type="EMBL" id="KAK0426855.1"/>
    </source>
</evidence>
<keyword evidence="2" id="KW-1185">Reference proteome</keyword>
<gene>
    <name evidence="1" type="ORF">QR680_009935</name>
</gene>
<reference evidence="1" key="1">
    <citation type="submission" date="2023-06" db="EMBL/GenBank/DDBJ databases">
        <title>Genomic analysis of the entomopathogenic nematode Steinernema hermaphroditum.</title>
        <authorList>
            <person name="Schwarz E.M."/>
            <person name="Heppert J.K."/>
            <person name="Baniya A."/>
            <person name="Schwartz H.T."/>
            <person name="Tan C.-H."/>
            <person name="Antoshechkin I."/>
            <person name="Sternberg P.W."/>
            <person name="Goodrich-Blair H."/>
            <person name="Dillman A.R."/>
        </authorList>
    </citation>
    <scope>NUCLEOTIDE SEQUENCE</scope>
    <source>
        <strain evidence="1">PS9179</strain>
        <tissue evidence="1">Whole animal</tissue>
    </source>
</reference>
<dbReference type="EMBL" id="JAUCMV010000001">
    <property type="protein sequence ID" value="KAK0426855.1"/>
    <property type="molecule type" value="Genomic_DNA"/>
</dbReference>
<accession>A0AA39INE5</accession>
<evidence type="ECO:0000313" key="2">
    <source>
        <dbReference type="Proteomes" id="UP001175271"/>
    </source>
</evidence>
<comment type="caution">
    <text evidence="1">The sequence shown here is derived from an EMBL/GenBank/DDBJ whole genome shotgun (WGS) entry which is preliminary data.</text>
</comment>